<dbReference type="InterPro" id="IPR003423">
    <property type="entry name" value="OMP_efflux"/>
</dbReference>
<proteinExistence type="inferred from homology"/>
<dbReference type="EMBL" id="SHKN01000001">
    <property type="protein sequence ID" value="RZT97311.1"/>
    <property type="molecule type" value="Genomic_DNA"/>
</dbReference>
<evidence type="ECO:0000313" key="8">
    <source>
        <dbReference type="EMBL" id="RZT97311.1"/>
    </source>
</evidence>
<evidence type="ECO:0000256" key="3">
    <source>
        <dbReference type="ARBA" id="ARBA00022448"/>
    </source>
</evidence>
<dbReference type="GO" id="GO:0015288">
    <property type="term" value="F:porin activity"/>
    <property type="evidence" value="ECO:0007669"/>
    <property type="project" value="TreeGrafter"/>
</dbReference>
<sequence length="464" mass="52180">MKKIFLVALLFSLVLGVKAQEKWSLKKCIDYANEHNISLQLKKLDADVQANNTKQSKLDMLPSLRGGVDYGFNYGRTLNSTNTYSDQNIESGSLSVSSNLTLFEGFKKRNTLKQNELDLKASLQDVEKAKEDLALNITSYYLDILFKKELLQVAKDQLKITQLQIERTEVLVEAGTLPKGTLMEQKAQAAQEDLTVVNSQNNLDLSLLDLAQLLDLEQIENFDISIPQLPVVNATQSMIDPESVFSNSLKFRPGIKSANLRLESSEKGLSIAKSQRTPSLSMYASWGSSYSNDFPEIGTLVDGTGNPILDDLGNPQRTVIRSEMRLSDQLRSRERKAFGFQLNIPIFNGGIVNRNISNAKVNIDRSRLNLENTKNVLRKEIQQAHANAIAAMKKYFSSQTAVSSTEEAFRYTEEKFNLGLVNSVDYNEAKNNLLRSKSNLLQAKYEYIFRTKIIDFYNGVEISL</sequence>
<dbReference type="PANTHER" id="PTHR30026:SF20">
    <property type="entry name" value="OUTER MEMBRANE PROTEIN TOLC"/>
    <property type="match status" value="1"/>
</dbReference>
<name>A0A4Q7VLZ3_9BACT</name>
<evidence type="ECO:0000313" key="9">
    <source>
        <dbReference type="Proteomes" id="UP000293562"/>
    </source>
</evidence>
<keyword evidence="4" id="KW-1134">Transmembrane beta strand</keyword>
<evidence type="ECO:0000256" key="7">
    <source>
        <dbReference type="ARBA" id="ARBA00023237"/>
    </source>
</evidence>
<dbReference type="SUPFAM" id="SSF56954">
    <property type="entry name" value="Outer membrane efflux proteins (OEP)"/>
    <property type="match status" value="1"/>
</dbReference>
<accession>A0A4Q7VLZ3</accession>
<protein>
    <submittedName>
        <fullName evidence="8">Outer membrane protein</fullName>
    </submittedName>
</protein>
<evidence type="ECO:0000256" key="4">
    <source>
        <dbReference type="ARBA" id="ARBA00022452"/>
    </source>
</evidence>
<keyword evidence="3" id="KW-0813">Transport</keyword>
<evidence type="ECO:0000256" key="5">
    <source>
        <dbReference type="ARBA" id="ARBA00022692"/>
    </source>
</evidence>
<dbReference type="AlphaFoldDB" id="A0A4Q7VLZ3"/>
<dbReference type="GO" id="GO:0015562">
    <property type="term" value="F:efflux transmembrane transporter activity"/>
    <property type="evidence" value="ECO:0007669"/>
    <property type="project" value="InterPro"/>
</dbReference>
<keyword evidence="7" id="KW-0998">Cell outer membrane</keyword>
<keyword evidence="9" id="KW-1185">Reference proteome</keyword>
<dbReference type="InterPro" id="IPR051906">
    <property type="entry name" value="TolC-like"/>
</dbReference>
<keyword evidence="6" id="KW-0472">Membrane</keyword>
<evidence type="ECO:0000256" key="2">
    <source>
        <dbReference type="ARBA" id="ARBA00007613"/>
    </source>
</evidence>
<dbReference type="Gene3D" id="1.20.1600.10">
    <property type="entry name" value="Outer membrane efflux proteins (OEP)"/>
    <property type="match status" value="1"/>
</dbReference>
<dbReference type="GO" id="GO:1990281">
    <property type="term" value="C:efflux pump complex"/>
    <property type="evidence" value="ECO:0007669"/>
    <property type="project" value="TreeGrafter"/>
</dbReference>
<dbReference type="RefSeq" id="WP_130307345.1">
    <property type="nucleotide sequence ID" value="NZ_SHKN01000001.1"/>
</dbReference>
<dbReference type="Proteomes" id="UP000293562">
    <property type="component" value="Unassembled WGS sequence"/>
</dbReference>
<comment type="subcellular location">
    <subcellularLocation>
        <location evidence="1">Cell outer membrane</location>
    </subcellularLocation>
</comment>
<dbReference type="GO" id="GO:0009279">
    <property type="term" value="C:cell outer membrane"/>
    <property type="evidence" value="ECO:0007669"/>
    <property type="project" value="UniProtKB-SubCell"/>
</dbReference>
<comment type="similarity">
    <text evidence="2">Belongs to the outer membrane factor (OMF) (TC 1.B.17) family.</text>
</comment>
<keyword evidence="5" id="KW-0812">Transmembrane</keyword>
<reference evidence="8 9" key="1">
    <citation type="submission" date="2019-02" db="EMBL/GenBank/DDBJ databases">
        <title>Genomic Encyclopedia of Type Strains, Phase IV (KMG-IV): sequencing the most valuable type-strain genomes for metagenomic binning, comparative biology and taxonomic classification.</title>
        <authorList>
            <person name="Goeker M."/>
        </authorList>
    </citation>
    <scope>NUCLEOTIDE SEQUENCE [LARGE SCALE GENOMIC DNA]</scope>
    <source>
        <strain evidence="8 9">DSM 28825</strain>
    </source>
</reference>
<comment type="caution">
    <text evidence="8">The sequence shown here is derived from an EMBL/GenBank/DDBJ whole genome shotgun (WGS) entry which is preliminary data.</text>
</comment>
<dbReference type="PANTHER" id="PTHR30026">
    <property type="entry name" value="OUTER MEMBRANE PROTEIN TOLC"/>
    <property type="match status" value="1"/>
</dbReference>
<dbReference type="OrthoDB" id="9811587at2"/>
<organism evidence="8 9">
    <name type="scientific">Ancylomarina subtilis</name>
    <dbReference type="NCBI Taxonomy" id="1639035"/>
    <lineage>
        <taxon>Bacteria</taxon>
        <taxon>Pseudomonadati</taxon>
        <taxon>Bacteroidota</taxon>
        <taxon>Bacteroidia</taxon>
        <taxon>Marinilabiliales</taxon>
        <taxon>Marinifilaceae</taxon>
        <taxon>Ancylomarina</taxon>
    </lineage>
</organism>
<evidence type="ECO:0000256" key="6">
    <source>
        <dbReference type="ARBA" id="ARBA00023136"/>
    </source>
</evidence>
<evidence type="ECO:0000256" key="1">
    <source>
        <dbReference type="ARBA" id="ARBA00004442"/>
    </source>
</evidence>
<dbReference type="Pfam" id="PF02321">
    <property type="entry name" value="OEP"/>
    <property type="match status" value="2"/>
</dbReference>
<gene>
    <name evidence="8" type="ORF">EV201_1978</name>
</gene>